<keyword evidence="2" id="KW-1185">Reference proteome</keyword>
<reference evidence="1 2" key="1">
    <citation type="submission" date="2020-09" db="EMBL/GenBank/DDBJ databases">
        <title>De no assembly of potato wild relative species, Solanum commersonii.</title>
        <authorList>
            <person name="Cho K."/>
        </authorList>
    </citation>
    <scope>NUCLEOTIDE SEQUENCE [LARGE SCALE GENOMIC DNA]</scope>
    <source>
        <strain evidence="1">LZ3.2</strain>
        <tissue evidence="1">Leaf</tissue>
    </source>
</reference>
<name>A0A9J5XQK9_SOLCO</name>
<dbReference type="AlphaFoldDB" id="A0A9J5XQK9"/>
<comment type="caution">
    <text evidence="1">The sequence shown here is derived from an EMBL/GenBank/DDBJ whole genome shotgun (WGS) entry which is preliminary data.</text>
</comment>
<dbReference type="EMBL" id="JACXVP010000008">
    <property type="protein sequence ID" value="KAG5590082.1"/>
    <property type="molecule type" value="Genomic_DNA"/>
</dbReference>
<dbReference type="Proteomes" id="UP000824120">
    <property type="component" value="Chromosome 8"/>
</dbReference>
<evidence type="ECO:0000313" key="2">
    <source>
        <dbReference type="Proteomes" id="UP000824120"/>
    </source>
</evidence>
<evidence type="ECO:0000313" key="1">
    <source>
        <dbReference type="EMBL" id="KAG5590082.1"/>
    </source>
</evidence>
<organism evidence="1 2">
    <name type="scientific">Solanum commersonii</name>
    <name type="common">Commerson's wild potato</name>
    <name type="synonym">Commerson's nightshade</name>
    <dbReference type="NCBI Taxonomy" id="4109"/>
    <lineage>
        <taxon>Eukaryota</taxon>
        <taxon>Viridiplantae</taxon>
        <taxon>Streptophyta</taxon>
        <taxon>Embryophyta</taxon>
        <taxon>Tracheophyta</taxon>
        <taxon>Spermatophyta</taxon>
        <taxon>Magnoliopsida</taxon>
        <taxon>eudicotyledons</taxon>
        <taxon>Gunneridae</taxon>
        <taxon>Pentapetalae</taxon>
        <taxon>asterids</taxon>
        <taxon>lamiids</taxon>
        <taxon>Solanales</taxon>
        <taxon>Solanaceae</taxon>
        <taxon>Solanoideae</taxon>
        <taxon>Solaneae</taxon>
        <taxon>Solanum</taxon>
    </lineage>
</organism>
<protein>
    <submittedName>
        <fullName evidence="1">Uncharacterized protein</fullName>
    </submittedName>
</protein>
<sequence>MSKLDLYYSRESYHNLKMQEKAYIDSPTKPVDSKSAKSCYHTTVWGFEPVEVSALKKTTNTFKVDDFSNEENGNTWPLVTLKK</sequence>
<gene>
    <name evidence="1" type="ORF">H5410_040596</name>
</gene>
<accession>A0A9J5XQK9</accession>
<proteinExistence type="predicted"/>